<dbReference type="Pfam" id="PF09851">
    <property type="entry name" value="SHOCT"/>
    <property type="match status" value="1"/>
</dbReference>
<feature type="domain" description="YdbS-like PH" evidence="3">
    <location>
        <begin position="75"/>
        <end position="149"/>
    </location>
</feature>
<reference evidence="5" key="1">
    <citation type="submission" date="2018-06" db="EMBL/GenBank/DDBJ databases">
        <authorList>
            <person name="Zhirakovskaya E."/>
        </authorList>
    </citation>
    <scope>NUCLEOTIDE SEQUENCE</scope>
</reference>
<dbReference type="InterPro" id="IPR018649">
    <property type="entry name" value="SHOCT"/>
</dbReference>
<feature type="region of interest" description="Disordered" evidence="1">
    <location>
        <begin position="158"/>
        <end position="179"/>
    </location>
</feature>
<dbReference type="AlphaFoldDB" id="A0A3B0RZ22"/>
<feature type="domain" description="SHOCT" evidence="4">
    <location>
        <begin position="180"/>
        <end position="206"/>
    </location>
</feature>
<evidence type="ECO:0000259" key="4">
    <source>
        <dbReference type="Pfam" id="PF09851"/>
    </source>
</evidence>
<accession>A0A3B0RZ22</accession>
<dbReference type="Pfam" id="PF03703">
    <property type="entry name" value="bPH_2"/>
    <property type="match status" value="1"/>
</dbReference>
<dbReference type="InterPro" id="IPR005182">
    <property type="entry name" value="YdbS-like_PH"/>
</dbReference>
<keyword evidence="2" id="KW-0812">Transmembrane</keyword>
<evidence type="ECO:0000313" key="5">
    <source>
        <dbReference type="EMBL" id="VAV93806.1"/>
    </source>
</evidence>
<gene>
    <name evidence="5" type="ORF">MNBD_ACTINO02-321</name>
</gene>
<evidence type="ECO:0000256" key="2">
    <source>
        <dbReference type="SAM" id="Phobius"/>
    </source>
</evidence>
<protein>
    <submittedName>
        <fullName evidence="5">Uncharacterized protein</fullName>
    </submittedName>
</protein>
<keyword evidence="2" id="KW-0472">Membrane</keyword>
<evidence type="ECO:0000259" key="3">
    <source>
        <dbReference type="Pfam" id="PF03703"/>
    </source>
</evidence>
<proteinExistence type="predicted"/>
<sequence length="210" mass="23598">MAYPERLLTDDETIVVQFRPHWRMLLIPVLWIVAGIVAVWLVYRVPPDDGTIDLITSGVVFIAIIPAAVIPLVAWWFTGYILTSERLITRDGILSRSGIEIPLENINNVMFSQTLFERVLKSGDLLVESAGESGQSRFSDIPNPEEFQSLLYKTRELRTGGTTGKSPAAPIGSPDVDSMDKLERLTQLHRDGIISDEEFADKRQQFLDEL</sequence>
<dbReference type="PANTHER" id="PTHR37938:SF1">
    <property type="entry name" value="BLL0215 PROTEIN"/>
    <property type="match status" value="1"/>
</dbReference>
<dbReference type="EMBL" id="UOEK01000049">
    <property type="protein sequence ID" value="VAV93806.1"/>
    <property type="molecule type" value="Genomic_DNA"/>
</dbReference>
<dbReference type="PANTHER" id="PTHR37938">
    <property type="entry name" value="BLL0215 PROTEIN"/>
    <property type="match status" value="1"/>
</dbReference>
<feature type="transmembrane region" description="Helical" evidence="2">
    <location>
        <begin position="24"/>
        <end position="43"/>
    </location>
</feature>
<name>A0A3B0RZ22_9ZZZZ</name>
<evidence type="ECO:0000256" key="1">
    <source>
        <dbReference type="SAM" id="MobiDB-lite"/>
    </source>
</evidence>
<feature type="transmembrane region" description="Helical" evidence="2">
    <location>
        <begin position="55"/>
        <end position="77"/>
    </location>
</feature>
<organism evidence="5">
    <name type="scientific">hydrothermal vent metagenome</name>
    <dbReference type="NCBI Taxonomy" id="652676"/>
    <lineage>
        <taxon>unclassified sequences</taxon>
        <taxon>metagenomes</taxon>
        <taxon>ecological metagenomes</taxon>
    </lineage>
</organism>
<keyword evidence="2" id="KW-1133">Transmembrane helix</keyword>